<evidence type="ECO:0008006" key="3">
    <source>
        <dbReference type="Google" id="ProtNLM"/>
    </source>
</evidence>
<gene>
    <name evidence="1" type="ORF">JOF53_000009</name>
</gene>
<protein>
    <recommendedName>
        <fullName evidence="3">PIN domain-containing protein</fullName>
    </recommendedName>
</protein>
<evidence type="ECO:0000313" key="1">
    <source>
        <dbReference type="EMBL" id="MBP2471137.1"/>
    </source>
</evidence>
<keyword evidence="2" id="KW-1185">Reference proteome</keyword>
<name>A0ABS5A4I4_9PSEU</name>
<comment type="caution">
    <text evidence="1">The sequence shown here is derived from an EMBL/GenBank/DDBJ whole genome shotgun (WGS) entry which is preliminary data.</text>
</comment>
<accession>A0ABS5A4I4</accession>
<dbReference type="EMBL" id="JAGIOO010000001">
    <property type="protein sequence ID" value="MBP2471137.1"/>
    <property type="molecule type" value="Genomic_DNA"/>
</dbReference>
<sequence length="197" mass="21704">MSAPTFTLDTNCLIALEEERPEASAVRQLLARHRQGEAVVEFAATMAAETQTDGTVATSISSLLDRLAAASLEHIELIRPVMVLDLVYLDWCVPASEGDDNLLRQIHEVLFPTPFDYRDAVPDALDGEERSREESRWRNKRLDGLALHCHIRAGNHVFVTSDRNFTKATKRGPLAELGAAVILTPQDAASHSPDHLG</sequence>
<proteinExistence type="predicted"/>
<reference evidence="1 2" key="1">
    <citation type="submission" date="2021-03" db="EMBL/GenBank/DDBJ databases">
        <title>Sequencing the genomes of 1000 actinobacteria strains.</title>
        <authorList>
            <person name="Klenk H.-P."/>
        </authorList>
    </citation>
    <scope>NUCLEOTIDE SEQUENCE [LARGE SCALE GENOMIC DNA]</scope>
    <source>
        <strain evidence="1 2">DSM 44580</strain>
    </source>
</reference>
<dbReference type="Proteomes" id="UP001519363">
    <property type="component" value="Unassembled WGS sequence"/>
</dbReference>
<dbReference type="RefSeq" id="WP_086782167.1">
    <property type="nucleotide sequence ID" value="NZ_JAGIOO010000001.1"/>
</dbReference>
<organism evidence="1 2">
    <name type="scientific">Crossiella equi</name>
    <dbReference type="NCBI Taxonomy" id="130796"/>
    <lineage>
        <taxon>Bacteria</taxon>
        <taxon>Bacillati</taxon>
        <taxon>Actinomycetota</taxon>
        <taxon>Actinomycetes</taxon>
        <taxon>Pseudonocardiales</taxon>
        <taxon>Pseudonocardiaceae</taxon>
        <taxon>Crossiella</taxon>
    </lineage>
</organism>
<evidence type="ECO:0000313" key="2">
    <source>
        <dbReference type="Proteomes" id="UP001519363"/>
    </source>
</evidence>